<dbReference type="InterPro" id="IPR034136">
    <property type="entry name" value="TOPRIM_Topo6A/Spo11"/>
</dbReference>
<dbReference type="Proteomes" id="UP001141327">
    <property type="component" value="Unassembled WGS sequence"/>
</dbReference>
<name>A0ABQ8UW05_9EUKA</name>
<dbReference type="PANTHER" id="PTHR10848">
    <property type="entry name" value="MEIOTIC RECOMBINATION PROTEIN SPO11"/>
    <property type="match status" value="1"/>
</dbReference>
<protein>
    <submittedName>
        <fullName evidence="4">DNA topoisomerase 6 subunit A</fullName>
    </submittedName>
</protein>
<dbReference type="InterPro" id="IPR002815">
    <property type="entry name" value="Spo11/TopoVI_A"/>
</dbReference>
<dbReference type="PRINTS" id="PR01551">
    <property type="entry name" value="SPO11HOMOLOG"/>
</dbReference>
<sequence length="244" mass="27198">MHSLQMRFQSNLVPSSQPWVLQFGSSKGLVIGPVTFQENGNPIDCARVGLGGKPIISGAVLGNIRSTAQFLVVVEKEAIFARLAEDRFHEKLNCILVTGKGFPDLGTQEFVRTLSLTLGIPTVALVDADPFGVSILCQYAFGNEGREEHIFLRTEGLKWLGVRPSDLDRYHVPASSRIPLTAKDRERGRKLLEGPISRVPQWRDELLFLLHGGEKAEVEGLSWFSVSFLTEQYLPGKIREKDWI</sequence>
<keyword evidence="5" id="KW-1185">Reference proteome</keyword>
<evidence type="ECO:0000313" key="5">
    <source>
        <dbReference type="Proteomes" id="UP001141327"/>
    </source>
</evidence>
<evidence type="ECO:0000256" key="1">
    <source>
        <dbReference type="ARBA" id="ARBA00004123"/>
    </source>
</evidence>
<dbReference type="SUPFAM" id="SSF56726">
    <property type="entry name" value="DNA topoisomerase IV, alpha subunit"/>
    <property type="match status" value="1"/>
</dbReference>
<dbReference type="Gene3D" id="3.40.1360.10">
    <property type="match status" value="1"/>
</dbReference>
<feature type="domain" description="Topoisomerase 6 subunit A/Spo11 TOPRIM" evidence="3">
    <location>
        <begin position="70"/>
        <end position="238"/>
    </location>
</feature>
<dbReference type="CDD" id="cd00223">
    <property type="entry name" value="TOPRIM_TopoIIB_SPO"/>
    <property type="match status" value="1"/>
</dbReference>
<proteinExistence type="predicted"/>
<dbReference type="EMBL" id="JAPMOS010000006">
    <property type="protein sequence ID" value="KAJ4461735.1"/>
    <property type="molecule type" value="Genomic_DNA"/>
</dbReference>
<evidence type="ECO:0000313" key="4">
    <source>
        <dbReference type="EMBL" id="KAJ4461735.1"/>
    </source>
</evidence>
<comment type="caution">
    <text evidence="4">The sequence shown here is derived from an EMBL/GenBank/DDBJ whole genome shotgun (WGS) entry which is preliminary data.</text>
</comment>
<dbReference type="PRINTS" id="PR01550">
    <property type="entry name" value="TOP6AFAMILY"/>
</dbReference>
<comment type="subcellular location">
    <subcellularLocation>
        <location evidence="1">Nucleus</location>
    </subcellularLocation>
</comment>
<reference evidence="4" key="1">
    <citation type="journal article" date="2022" name="bioRxiv">
        <title>Genomics of Preaxostyla Flagellates Illuminates Evolutionary Transitions and the Path Towards Mitochondrial Loss.</title>
        <authorList>
            <person name="Novak L.V.F."/>
            <person name="Treitli S.C."/>
            <person name="Pyrih J."/>
            <person name="Halakuc P."/>
            <person name="Pipaliya S.V."/>
            <person name="Vacek V."/>
            <person name="Brzon O."/>
            <person name="Soukal P."/>
            <person name="Eme L."/>
            <person name="Dacks J.B."/>
            <person name="Karnkowska A."/>
            <person name="Elias M."/>
            <person name="Hampl V."/>
        </authorList>
    </citation>
    <scope>NUCLEOTIDE SEQUENCE</scope>
    <source>
        <strain evidence="4">RCP-MX</strain>
    </source>
</reference>
<gene>
    <name evidence="4" type="ORF">PAPYR_1868</name>
</gene>
<evidence type="ECO:0000256" key="2">
    <source>
        <dbReference type="ARBA" id="ARBA00023242"/>
    </source>
</evidence>
<organism evidence="4 5">
    <name type="scientific">Paratrimastix pyriformis</name>
    <dbReference type="NCBI Taxonomy" id="342808"/>
    <lineage>
        <taxon>Eukaryota</taxon>
        <taxon>Metamonada</taxon>
        <taxon>Preaxostyla</taxon>
        <taxon>Paratrimastigidae</taxon>
        <taxon>Paratrimastix</taxon>
    </lineage>
</organism>
<dbReference type="InterPro" id="IPR013048">
    <property type="entry name" value="Meiotic_Spo11"/>
</dbReference>
<evidence type="ECO:0000259" key="3">
    <source>
        <dbReference type="Pfam" id="PF21180"/>
    </source>
</evidence>
<accession>A0ABQ8UW05</accession>
<dbReference type="InterPro" id="IPR036078">
    <property type="entry name" value="Spo11/TopoVI_A_sf"/>
</dbReference>
<keyword evidence="2" id="KW-0539">Nucleus</keyword>
<dbReference type="Pfam" id="PF21180">
    <property type="entry name" value="TOP6A-Spo11_Toprim"/>
    <property type="match status" value="1"/>
</dbReference>
<dbReference type="PANTHER" id="PTHR10848:SF0">
    <property type="entry name" value="MEIOTIC RECOMBINATION PROTEIN SPO11"/>
    <property type="match status" value="1"/>
</dbReference>